<proteinExistence type="predicted"/>
<dbReference type="SUPFAM" id="SSF56784">
    <property type="entry name" value="HAD-like"/>
    <property type="match status" value="1"/>
</dbReference>
<dbReference type="InterPro" id="IPR006549">
    <property type="entry name" value="HAD-SF_hydro_IIIA"/>
</dbReference>
<dbReference type="InterPro" id="IPR023214">
    <property type="entry name" value="HAD_sf"/>
</dbReference>
<dbReference type="NCBIfam" id="TIGR01668">
    <property type="entry name" value="YqeG_hyp_ppase"/>
    <property type="match status" value="1"/>
</dbReference>
<gene>
    <name evidence="1" type="ORF">SAMN02746089_00364</name>
</gene>
<dbReference type="Gene3D" id="3.40.50.1000">
    <property type="entry name" value="HAD superfamily/HAD-like"/>
    <property type="match status" value="1"/>
</dbReference>
<dbReference type="Proteomes" id="UP000184088">
    <property type="component" value="Unassembled WGS sequence"/>
</dbReference>
<organism evidence="1 2">
    <name type="scientific">Caldanaerobius fijiensis DSM 17918</name>
    <dbReference type="NCBI Taxonomy" id="1121256"/>
    <lineage>
        <taxon>Bacteria</taxon>
        <taxon>Bacillati</taxon>
        <taxon>Bacillota</taxon>
        <taxon>Clostridia</taxon>
        <taxon>Thermoanaerobacterales</taxon>
        <taxon>Thermoanaerobacteraceae</taxon>
        <taxon>Caldanaerobius</taxon>
    </lineage>
</organism>
<dbReference type="AlphaFoldDB" id="A0A1M4U2U8"/>
<dbReference type="GO" id="GO:0008962">
    <property type="term" value="F:phosphatidylglycerophosphatase activity"/>
    <property type="evidence" value="ECO:0007669"/>
    <property type="project" value="InterPro"/>
</dbReference>
<dbReference type="Pfam" id="PF09419">
    <property type="entry name" value="PGP_phosphatase"/>
    <property type="match status" value="1"/>
</dbReference>
<keyword evidence="2" id="KW-1185">Reference proteome</keyword>
<dbReference type="PANTHER" id="PTHR19288">
    <property type="entry name" value="4-NITROPHENYLPHOSPHATASE-RELATED"/>
    <property type="match status" value="1"/>
</dbReference>
<evidence type="ECO:0008006" key="3">
    <source>
        <dbReference type="Google" id="ProtNLM"/>
    </source>
</evidence>
<dbReference type="CDD" id="cd16416">
    <property type="entry name" value="HAD_BsYqeG-like"/>
    <property type="match status" value="1"/>
</dbReference>
<dbReference type="InterPro" id="IPR010021">
    <property type="entry name" value="PGPP1/Gep4"/>
</dbReference>
<accession>A0A1M4U2U8</accession>
<name>A0A1M4U2U8_9THEO</name>
<dbReference type="InterPro" id="IPR027706">
    <property type="entry name" value="PGP_Pase"/>
</dbReference>
<dbReference type="GO" id="GO:0005737">
    <property type="term" value="C:cytoplasm"/>
    <property type="evidence" value="ECO:0007669"/>
    <property type="project" value="TreeGrafter"/>
</dbReference>
<protein>
    <recommendedName>
        <fullName evidence="3">YqeG family HAD IIIA-type phosphatase</fullName>
    </recommendedName>
</protein>
<evidence type="ECO:0000313" key="1">
    <source>
        <dbReference type="EMBL" id="SHE50964.1"/>
    </source>
</evidence>
<dbReference type="NCBIfam" id="TIGR01662">
    <property type="entry name" value="HAD-SF-IIIA"/>
    <property type="match status" value="1"/>
</dbReference>
<dbReference type="STRING" id="1121256.SAMN02746089_00364"/>
<dbReference type="InterPro" id="IPR036412">
    <property type="entry name" value="HAD-like_sf"/>
</dbReference>
<evidence type="ECO:0000313" key="2">
    <source>
        <dbReference type="Proteomes" id="UP000184088"/>
    </source>
</evidence>
<reference evidence="1 2" key="1">
    <citation type="submission" date="2016-11" db="EMBL/GenBank/DDBJ databases">
        <authorList>
            <person name="Jaros S."/>
            <person name="Januszkiewicz K."/>
            <person name="Wedrychowicz H."/>
        </authorList>
    </citation>
    <scope>NUCLEOTIDE SEQUENCE [LARGE SCALE GENOMIC DNA]</scope>
    <source>
        <strain evidence="1 2">DSM 17918</strain>
    </source>
</reference>
<dbReference type="EMBL" id="FQVH01000002">
    <property type="protein sequence ID" value="SHE50964.1"/>
    <property type="molecule type" value="Genomic_DNA"/>
</dbReference>
<sequence>MLFYPNEYYKTFSDIDIDHLKRIGIKGIIVDIDNTLIPWSNKVPDENTYLWINKLRNEGFKVCLISNNTKSRVQEFNKDLNCPVVWNAKKPLKAAYIKASKYLDCPVKNIAVVGDQIFTDVFGGNRMGMYTILVDPLSEKEFFWTKLIRKIEKKLRDKLRG</sequence>
<dbReference type="PANTHER" id="PTHR19288:SF25">
    <property type="entry name" value="PHOSPHATIDYLGLYCEROPHOSPHATASE GEP4, MITOCHONDRIAL"/>
    <property type="match status" value="1"/>
</dbReference>